<name>A0ABD3FA77_9STRA</name>
<protein>
    <submittedName>
        <fullName evidence="2">Uncharacterized protein</fullName>
    </submittedName>
</protein>
<dbReference type="EMBL" id="JBIMZQ010000030">
    <property type="protein sequence ID" value="KAL3662872.1"/>
    <property type="molecule type" value="Genomic_DNA"/>
</dbReference>
<evidence type="ECO:0000313" key="3">
    <source>
        <dbReference type="Proteomes" id="UP001632037"/>
    </source>
</evidence>
<dbReference type="AlphaFoldDB" id="A0ABD3FA77"/>
<feature type="compositionally biased region" description="Acidic residues" evidence="1">
    <location>
        <begin position="113"/>
        <end position="123"/>
    </location>
</feature>
<evidence type="ECO:0000313" key="2">
    <source>
        <dbReference type="EMBL" id="KAL3662872.1"/>
    </source>
</evidence>
<reference evidence="2 3" key="1">
    <citation type="submission" date="2024-09" db="EMBL/GenBank/DDBJ databases">
        <title>Genome sequencing and assembly of Phytophthora oleae, isolate VK10A, causative agent of rot of olive drupes.</title>
        <authorList>
            <person name="Conti Taguali S."/>
            <person name="Riolo M."/>
            <person name="La Spada F."/>
            <person name="Cacciola S.O."/>
            <person name="Dionisio G."/>
        </authorList>
    </citation>
    <scope>NUCLEOTIDE SEQUENCE [LARGE SCALE GENOMIC DNA]</scope>
    <source>
        <strain evidence="2 3">VK10A</strain>
    </source>
</reference>
<comment type="caution">
    <text evidence="2">The sequence shown here is derived from an EMBL/GenBank/DDBJ whole genome shotgun (WGS) entry which is preliminary data.</text>
</comment>
<feature type="compositionally biased region" description="Basic and acidic residues" evidence="1">
    <location>
        <begin position="73"/>
        <end position="82"/>
    </location>
</feature>
<accession>A0ABD3FA77</accession>
<keyword evidence="3" id="KW-1185">Reference proteome</keyword>
<sequence>MPPLTATTGDVKPFVLVPVKESDIGTKECVTKFCEDGWLEKVFDRQDGAERKKRKQNFIQRTLESLTHHHCKKENSGSKDSNDEISYEDELQKYIAESSANLRYDDSERLDSSDEETSEEESDPVSISPRNAEIIDFSASIVSISSDKSDEYVKPPVEVPRKYRIQDRQGGVLVAGHYVLFTHWAFKREKRHLGRLGPLPERAEADLPSVEEVPEEVSVGMYSGKIIEL</sequence>
<evidence type="ECO:0000256" key="1">
    <source>
        <dbReference type="SAM" id="MobiDB-lite"/>
    </source>
</evidence>
<gene>
    <name evidence="2" type="ORF">V7S43_012273</name>
</gene>
<feature type="region of interest" description="Disordered" evidence="1">
    <location>
        <begin position="105"/>
        <end position="129"/>
    </location>
</feature>
<dbReference type="Proteomes" id="UP001632037">
    <property type="component" value="Unassembled WGS sequence"/>
</dbReference>
<feature type="region of interest" description="Disordered" evidence="1">
    <location>
        <begin position="66"/>
        <end position="85"/>
    </location>
</feature>
<proteinExistence type="predicted"/>
<organism evidence="2 3">
    <name type="scientific">Phytophthora oleae</name>
    <dbReference type="NCBI Taxonomy" id="2107226"/>
    <lineage>
        <taxon>Eukaryota</taxon>
        <taxon>Sar</taxon>
        <taxon>Stramenopiles</taxon>
        <taxon>Oomycota</taxon>
        <taxon>Peronosporomycetes</taxon>
        <taxon>Peronosporales</taxon>
        <taxon>Peronosporaceae</taxon>
        <taxon>Phytophthora</taxon>
    </lineage>
</organism>